<organism evidence="2 3">
    <name type="scientific">Panicum virgatum</name>
    <name type="common">Blackwell switchgrass</name>
    <dbReference type="NCBI Taxonomy" id="38727"/>
    <lineage>
        <taxon>Eukaryota</taxon>
        <taxon>Viridiplantae</taxon>
        <taxon>Streptophyta</taxon>
        <taxon>Embryophyta</taxon>
        <taxon>Tracheophyta</taxon>
        <taxon>Spermatophyta</taxon>
        <taxon>Magnoliopsida</taxon>
        <taxon>Liliopsida</taxon>
        <taxon>Poales</taxon>
        <taxon>Poaceae</taxon>
        <taxon>PACMAD clade</taxon>
        <taxon>Panicoideae</taxon>
        <taxon>Panicodae</taxon>
        <taxon>Paniceae</taxon>
        <taxon>Panicinae</taxon>
        <taxon>Panicum</taxon>
        <taxon>Panicum sect. Hiantes</taxon>
    </lineage>
</organism>
<name>A0A8T0V3R4_PANVG</name>
<feature type="region of interest" description="Disordered" evidence="1">
    <location>
        <begin position="91"/>
        <end position="142"/>
    </location>
</feature>
<gene>
    <name evidence="2" type="ORF">PVAP13_3KG419900</name>
</gene>
<proteinExistence type="predicted"/>
<evidence type="ECO:0000256" key="1">
    <source>
        <dbReference type="SAM" id="MobiDB-lite"/>
    </source>
</evidence>
<evidence type="ECO:0000313" key="2">
    <source>
        <dbReference type="EMBL" id="KAG2628875.1"/>
    </source>
</evidence>
<evidence type="ECO:0000313" key="3">
    <source>
        <dbReference type="Proteomes" id="UP000823388"/>
    </source>
</evidence>
<reference evidence="2" key="1">
    <citation type="submission" date="2020-05" db="EMBL/GenBank/DDBJ databases">
        <title>WGS assembly of Panicum virgatum.</title>
        <authorList>
            <person name="Lovell J.T."/>
            <person name="Jenkins J."/>
            <person name="Shu S."/>
            <person name="Juenger T.E."/>
            <person name="Schmutz J."/>
        </authorList>
    </citation>
    <scope>NUCLEOTIDE SEQUENCE</scope>
    <source>
        <strain evidence="2">AP13</strain>
    </source>
</reference>
<accession>A0A8T0V3R4</accession>
<protein>
    <submittedName>
        <fullName evidence="2">Uncharacterized protein</fullName>
    </submittedName>
</protein>
<keyword evidence="3" id="KW-1185">Reference proteome</keyword>
<dbReference type="AlphaFoldDB" id="A0A8T0V3R4"/>
<comment type="caution">
    <text evidence="2">The sequence shown here is derived from an EMBL/GenBank/DDBJ whole genome shotgun (WGS) entry which is preliminary data.</text>
</comment>
<sequence>MERAESCSSTTNPATQVGKGCIDTNVLAETTTAEALPGTSNVKEDQGSQHPDTMEIEKGLAYCSEGVTTIQNWCENISERIQELRAMLASSKKRKERSSSQTLRTPPFALDLSGTSPEEDIMKGKTTHASAGGGSSSGREATSQRLYPNLKSYIVWVDVKGRLPVRLTGNQIKMGILKPVELDSNIIAATVRLLSEFERNMILHRSNGASRHYIPPEWTSYVTAGNFEAHISEQYFKNSPTGYDLTTCNMADAGNIRIQWHQITARKVLEEAIRCFDIVRSVDTAETTKWKVNIQLLTEVKCCTWDTGIYTMTCMRWYEPEVDVSIIRLDERTAYEARKQLAHDLINMECNHAQLPHRLPTST</sequence>
<dbReference type="EMBL" id="CM029041">
    <property type="protein sequence ID" value="KAG2628875.1"/>
    <property type="molecule type" value="Genomic_DNA"/>
</dbReference>
<dbReference type="Proteomes" id="UP000823388">
    <property type="component" value="Chromosome 3K"/>
</dbReference>